<dbReference type="STRING" id="459349.CLOAM1469"/>
<dbReference type="HOGENOM" id="CLU_007383_1_7_0"/>
<dbReference type="eggNOG" id="COG0451">
    <property type="taxonomic scope" value="Bacteria"/>
</dbReference>
<protein>
    <submittedName>
        <fullName evidence="3">UDP-glucose 4-epimerase (Galactowaldenase) (UDP-galactose 4-epimerase)</fullName>
        <ecNumber evidence="3">5.1.3.2</ecNumber>
    </submittedName>
</protein>
<dbReference type="GO" id="GO:0003978">
    <property type="term" value="F:UDP-glucose 4-epimerase activity"/>
    <property type="evidence" value="ECO:0007669"/>
    <property type="project" value="UniProtKB-EC"/>
</dbReference>
<keyword evidence="3" id="KW-0413">Isomerase</keyword>
<feature type="domain" description="NAD-dependent epimerase/dehydratase" evidence="2">
    <location>
        <begin position="3"/>
        <end position="239"/>
    </location>
</feature>
<dbReference type="Pfam" id="PF01370">
    <property type="entry name" value="Epimerase"/>
    <property type="match status" value="1"/>
</dbReference>
<evidence type="ECO:0000256" key="1">
    <source>
        <dbReference type="ARBA" id="ARBA00007637"/>
    </source>
</evidence>
<organism evidence="3 4">
    <name type="scientific">Cloacimonas acidaminovorans (strain Evry)</name>
    <dbReference type="NCBI Taxonomy" id="459349"/>
    <lineage>
        <taxon>Bacteria</taxon>
        <taxon>Pseudomonadati</taxon>
        <taxon>Candidatus Cloacimonadota</taxon>
        <taxon>Candidatus Cloacimonadia</taxon>
        <taxon>Candidatus Cloacimonadales</taxon>
        <taxon>Candidatus Cloacimonadaceae</taxon>
        <taxon>Candidatus Cloacimonas</taxon>
    </lineage>
</organism>
<reference evidence="3 4" key="1">
    <citation type="journal article" date="2008" name="J. Bacteriol.">
        <title>'Candidatus Cloacamonas acidaminovorans': genome sequence reconstruction provides a first glimpse of a new bacterial division.</title>
        <authorList>
            <person name="Pelletier E."/>
            <person name="Kreimeyer A."/>
            <person name="Bocs S."/>
            <person name="Rouy Z."/>
            <person name="Gyapay G."/>
            <person name="Chouari R."/>
            <person name="Riviere D."/>
            <person name="Ganesan A."/>
            <person name="Daegelen P."/>
            <person name="Sghir A."/>
            <person name="Cohen G.N."/>
            <person name="Medigue C."/>
            <person name="Weissenbach J."/>
            <person name="Le Paslier D."/>
        </authorList>
    </citation>
    <scope>NUCLEOTIDE SEQUENCE [LARGE SCALE GENOMIC DNA]</scope>
    <source>
        <strain evidence="4">Evry</strain>
    </source>
</reference>
<sequence length="310" mass="34646">MKILVTGGAGFIGSNVADAYLQAGHEVVIVDNLVTGNRRNINPKAIFYEMDICDESLSEVFAKEKPDMVNHHSAQISVPLSIENPLLDVINNVYGWVNVLQNCVRTGVKKVIYISSGGAIYGEAEEYPTSEKYNPKPLSIYAINKSVGEDYLYFYRHQYGLNYTVLRYANVYGPRQISQGEAGVVSLFTEKLLKGEIPTVYRYDNEPDGMIRDYVYVGDVVQANLLALERGEGEVFNIGTSIPTTTKDLYYAIAKQLGINREPYYGPARKGDLHRSLLSCEKAKKVLGWKPETGLSEGISQVIKYFKELQ</sequence>
<keyword evidence="4" id="KW-1185">Reference proteome</keyword>
<dbReference type="SUPFAM" id="SSF51735">
    <property type="entry name" value="NAD(P)-binding Rossmann-fold domains"/>
    <property type="match status" value="1"/>
</dbReference>
<dbReference type="EC" id="5.1.3.2" evidence="3"/>
<evidence type="ECO:0000259" key="2">
    <source>
        <dbReference type="Pfam" id="PF01370"/>
    </source>
</evidence>
<dbReference type="AlphaFoldDB" id="B0VET2"/>
<dbReference type="OrthoDB" id="9801785at2"/>
<proteinExistence type="inferred from homology"/>
<dbReference type="Proteomes" id="UP000002019">
    <property type="component" value="Chromosome"/>
</dbReference>
<dbReference type="EMBL" id="CU466930">
    <property type="protein sequence ID" value="CAO81320.1"/>
    <property type="molecule type" value="Genomic_DNA"/>
</dbReference>
<name>B0VET2_CLOAI</name>
<comment type="similarity">
    <text evidence="1">Belongs to the NAD(P)-dependent epimerase/dehydratase family.</text>
</comment>
<gene>
    <name evidence="3" type="primary">galE</name>
    <name evidence="3" type="ordered locus">CLOAM1469</name>
</gene>
<dbReference type="Gene3D" id="3.90.25.10">
    <property type="entry name" value="UDP-galactose 4-epimerase, domain 1"/>
    <property type="match status" value="1"/>
</dbReference>
<dbReference type="InterPro" id="IPR001509">
    <property type="entry name" value="Epimerase_deHydtase"/>
</dbReference>
<dbReference type="PANTHER" id="PTHR43000">
    <property type="entry name" value="DTDP-D-GLUCOSE 4,6-DEHYDRATASE-RELATED"/>
    <property type="match status" value="1"/>
</dbReference>
<dbReference type="KEGG" id="caci:CLOAM1469"/>
<dbReference type="RefSeq" id="WP_015425178.1">
    <property type="nucleotide sequence ID" value="NC_020449.1"/>
</dbReference>
<dbReference type="InterPro" id="IPR036291">
    <property type="entry name" value="NAD(P)-bd_dom_sf"/>
</dbReference>
<evidence type="ECO:0000313" key="4">
    <source>
        <dbReference type="Proteomes" id="UP000002019"/>
    </source>
</evidence>
<accession>B0VET2</accession>
<dbReference type="Gene3D" id="3.40.50.720">
    <property type="entry name" value="NAD(P)-binding Rossmann-like Domain"/>
    <property type="match status" value="1"/>
</dbReference>
<evidence type="ECO:0000313" key="3">
    <source>
        <dbReference type="EMBL" id="CAO81320.1"/>
    </source>
</evidence>